<evidence type="ECO:0000313" key="2">
    <source>
        <dbReference type="Proteomes" id="UP000031668"/>
    </source>
</evidence>
<sequence length="118" mass="14047">MPTQMEAIRIFISHFRDVKLPQANNISADNLVPYFWTMCQHVYNLYPEDSSSLRRIKLSEVLNQIMTKWTSYKEEKWAQILLIVLRMLKHRGLLDAVQFNVTQFYDVTALTCQPYFKN</sequence>
<dbReference type="EMBL" id="JWZT01003528">
    <property type="protein sequence ID" value="KII66463.1"/>
    <property type="molecule type" value="Genomic_DNA"/>
</dbReference>
<evidence type="ECO:0000313" key="1">
    <source>
        <dbReference type="EMBL" id="KII66463.1"/>
    </source>
</evidence>
<name>A0A0C2JB85_THEKT</name>
<dbReference type="AlphaFoldDB" id="A0A0C2JB85"/>
<organism evidence="1 2">
    <name type="scientific">Thelohanellus kitauei</name>
    <name type="common">Myxosporean</name>
    <dbReference type="NCBI Taxonomy" id="669202"/>
    <lineage>
        <taxon>Eukaryota</taxon>
        <taxon>Metazoa</taxon>
        <taxon>Cnidaria</taxon>
        <taxon>Myxozoa</taxon>
        <taxon>Myxosporea</taxon>
        <taxon>Bivalvulida</taxon>
        <taxon>Platysporina</taxon>
        <taxon>Myxobolidae</taxon>
        <taxon>Thelohanellus</taxon>
    </lineage>
</organism>
<accession>A0A0C2JB85</accession>
<comment type="caution">
    <text evidence="1">The sequence shown here is derived from an EMBL/GenBank/DDBJ whole genome shotgun (WGS) entry which is preliminary data.</text>
</comment>
<keyword evidence="2" id="KW-1185">Reference proteome</keyword>
<reference evidence="1 2" key="1">
    <citation type="journal article" date="2014" name="Genome Biol. Evol.">
        <title>The genome of the myxosporean Thelohanellus kitauei shows adaptations to nutrient acquisition within its fish host.</title>
        <authorList>
            <person name="Yang Y."/>
            <person name="Xiong J."/>
            <person name="Zhou Z."/>
            <person name="Huo F."/>
            <person name="Miao W."/>
            <person name="Ran C."/>
            <person name="Liu Y."/>
            <person name="Zhang J."/>
            <person name="Feng J."/>
            <person name="Wang M."/>
            <person name="Wang M."/>
            <person name="Wang L."/>
            <person name="Yao B."/>
        </authorList>
    </citation>
    <scope>NUCLEOTIDE SEQUENCE [LARGE SCALE GENOMIC DNA]</scope>
    <source>
        <strain evidence="1">Wuqing</strain>
    </source>
</reference>
<gene>
    <name evidence="1" type="ORF">RF11_09566</name>
</gene>
<proteinExistence type="predicted"/>
<protein>
    <submittedName>
        <fullName evidence="1">Uncharacterized protein</fullName>
    </submittedName>
</protein>
<dbReference type="Proteomes" id="UP000031668">
    <property type="component" value="Unassembled WGS sequence"/>
</dbReference>